<organism evidence="2 3">
    <name type="scientific">Austropuccinia psidii MF-1</name>
    <dbReference type="NCBI Taxonomy" id="1389203"/>
    <lineage>
        <taxon>Eukaryota</taxon>
        <taxon>Fungi</taxon>
        <taxon>Dikarya</taxon>
        <taxon>Basidiomycota</taxon>
        <taxon>Pucciniomycotina</taxon>
        <taxon>Pucciniomycetes</taxon>
        <taxon>Pucciniales</taxon>
        <taxon>Sphaerophragmiaceae</taxon>
        <taxon>Austropuccinia</taxon>
    </lineage>
</organism>
<feature type="region of interest" description="Disordered" evidence="1">
    <location>
        <begin position="1"/>
        <end position="83"/>
    </location>
</feature>
<dbReference type="AlphaFoldDB" id="A0A9Q3I521"/>
<feature type="compositionally biased region" description="Basic residues" evidence="1">
    <location>
        <begin position="31"/>
        <end position="43"/>
    </location>
</feature>
<evidence type="ECO:0000256" key="1">
    <source>
        <dbReference type="SAM" id="MobiDB-lite"/>
    </source>
</evidence>
<accession>A0A9Q3I521</accession>
<dbReference type="EMBL" id="AVOT02034237">
    <property type="protein sequence ID" value="MBW0528293.1"/>
    <property type="molecule type" value="Genomic_DNA"/>
</dbReference>
<evidence type="ECO:0000313" key="2">
    <source>
        <dbReference type="EMBL" id="MBW0528293.1"/>
    </source>
</evidence>
<sequence>MDNSPVEAPQASKINNFPSQVPNTGKQDPKNKRKGKTKGKGKGKVQVEQALPSELQNSKERNDSYEQCVQYRKNSDGIKEQGG</sequence>
<keyword evidence="3" id="KW-1185">Reference proteome</keyword>
<comment type="caution">
    <text evidence="2">The sequence shown here is derived from an EMBL/GenBank/DDBJ whole genome shotgun (WGS) entry which is preliminary data.</text>
</comment>
<feature type="compositionally biased region" description="Polar residues" evidence="1">
    <location>
        <begin position="12"/>
        <end position="26"/>
    </location>
</feature>
<evidence type="ECO:0000313" key="3">
    <source>
        <dbReference type="Proteomes" id="UP000765509"/>
    </source>
</evidence>
<feature type="compositionally biased region" description="Basic and acidic residues" evidence="1">
    <location>
        <begin position="73"/>
        <end position="83"/>
    </location>
</feature>
<gene>
    <name evidence="2" type="ORF">O181_068008</name>
</gene>
<protein>
    <submittedName>
        <fullName evidence="2">Uncharacterized protein</fullName>
    </submittedName>
</protein>
<reference evidence="2" key="1">
    <citation type="submission" date="2021-03" db="EMBL/GenBank/DDBJ databases">
        <title>Draft genome sequence of rust myrtle Austropuccinia psidii MF-1, a brazilian biotype.</title>
        <authorList>
            <person name="Quecine M.C."/>
            <person name="Pachon D.M.R."/>
            <person name="Bonatelli M.L."/>
            <person name="Correr F.H."/>
            <person name="Franceschini L.M."/>
            <person name="Leite T.F."/>
            <person name="Margarido G.R.A."/>
            <person name="Almeida C.A."/>
            <person name="Ferrarezi J.A."/>
            <person name="Labate C.A."/>
        </authorList>
    </citation>
    <scope>NUCLEOTIDE SEQUENCE</scope>
    <source>
        <strain evidence="2">MF-1</strain>
    </source>
</reference>
<proteinExistence type="predicted"/>
<dbReference type="Proteomes" id="UP000765509">
    <property type="component" value="Unassembled WGS sequence"/>
</dbReference>
<name>A0A9Q3I521_9BASI</name>